<dbReference type="Pfam" id="PF09861">
    <property type="entry name" value="Lar_N"/>
    <property type="match status" value="1"/>
</dbReference>
<dbReference type="Pfam" id="PF21113">
    <property type="entry name" value="LarA_C"/>
    <property type="match status" value="1"/>
</dbReference>
<dbReference type="PANTHER" id="PTHR33171">
    <property type="entry name" value="LAR_N DOMAIN-CONTAINING PROTEIN"/>
    <property type="match status" value="1"/>
</dbReference>
<dbReference type="InterPro" id="IPR043166">
    <property type="entry name" value="LarA-like_C"/>
</dbReference>
<dbReference type="Gene3D" id="3.90.226.30">
    <property type="match status" value="1"/>
</dbReference>
<evidence type="ECO:0000313" key="3">
    <source>
        <dbReference type="EMBL" id="MCR6544006.1"/>
    </source>
</evidence>
<evidence type="ECO:0000259" key="2">
    <source>
        <dbReference type="Pfam" id="PF21113"/>
    </source>
</evidence>
<feature type="domain" description="Lactate racemase C-terminal" evidence="2">
    <location>
        <begin position="273"/>
        <end position="410"/>
    </location>
</feature>
<feature type="domain" description="LarA-like N-terminal" evidence="1">
    <location>
        <begin position="8"/>
        <end position="208"/>
    </location>
</feature>
<gene>
    <name evidence="3" type="primary">larA</name>
    <name evidence="3" type="ORF">NVS47_00470</name>
</gene>
<organism evidence="3 4">
    <name type="scientific">Dehalobacterium formicoaceticum</name>
    <dbReference type="NCBI Taxonomy" id="51515"/>
    <lineage>
        <taxon>Bacteria</taxon>
        <taxon>Bacillati</taxon>
        <taxon>Bacillota</taxon>
        <taxon>Clostridia</taxon>
        <taxon>Eubacteriales</taxon>
        <taxon>Peptococcaceae</taxon>
        <taxon>Dehalobacterium</taxon>
    </lineage>
</organism>
<dbReference type="Gene3D" id="3.40.50.11440">
    <property type="match status" value="1"/>
</dbReference>
<reference evidence="3 4" key="1">
    <citation type="submission" date="2022-08" db="EMBL/GenBank/DDBJ databases">
        <title>Proteogenomics of the novel Dehalobacterium formicoaceticum strain EZ94 highlights a key role of methyltransferases during anaerobic dichloromethane degradation.</title>
        <authorList>
            <person name="Wasmund K."/>
        </authorList>
    </citation>
    <scope>NUCLEOTIDE SEQUENCE [LARGE SCALE GENOMIC DNA]</scope>
    <source>
        <strain evidence="3 4">EZ94</strain>
    </source>
</reference>
<keyword evidence="4" id="KW-1185">Reference proteome</keyword>
<accession>A0ABT1Y0G8</accession>
<dbReference type="PANTHER" id="PTHR33171:SF17">
    <property type="entry name" value="LARA-LIKE N-TERMINAL DOMAIN-CONTAINING PROTEIN"/>
    <property type="match status" value="1"/>
</dbReference>
<dbReference type="EMBL" id="JANPWE010000001">
    <property type="protein sequence ID" value="MCR6544006.1"/>
    <property type="molecule type" value="Genomic_DNA"/>
</dbReference>
<dbReference type="Proteomes" id="UP001524944">
    <property type="component" value="Unassembled WGS sequence"/>
</dbReference>
<evidence type="ECO:0000259" key="1">
    <source>
        <dbReference type="Pfam" id="PF09861"/>
    </source>
</evidence>
<dbReference type="NCBIfam" id="NF033504">
    <property type="entry name" value="Ni_dep_LarA"/>
    <property type="match status" value="1"/>
</dbReference>
<sequence length="419" mass="45797">MENISLGYGNGSQTVQIPEENLLGCLKPQNKPAEIPGEEMIKKALANPIGTAPLSKIVAPGERVAIIISDITRPCPSFLLLPPVLEELNQAGVKDEDITIVSGLGVHRPHTAEEMKKLVGPQVYERFNCIDSYGGEGDFIQVGQSRIGTPFQVFRPVAEAAKRICLGNIDYHYFAGYSGGVKALVPGVCTRTTIQANHRMMLHPKAKVGIIEGNPVRADMEEVIEFLSIDFIFNVVLDEEKNLMAAVAGDFIQAHRAGCKILDQAYRLPIRELADIVVTSPHGFPKDINVYQAQKALDNARWAAKAGGIIILVAECGEGLGESTFSRWIGEAHHPQDVLKRIAQDFQLGGHKAAAIADMAEQFRIFLVSALPEKTVHKLFMEPFQEANQALQEALRIKGREAKIWVMPTGGTTLPQLVV</sequence>
<name>A0ABT1Y0G8_9FIRM</name>
<dbReference type="InterPro" id="IPR048520">
    <property type="entry name" value="LarA_C"/>
</dbReference>
<dbReference type="RefSeq" id="WP_257911497.1">
    <property type="nucleotide sequence ID" value="NZ_JANPWE010000001.1"/>
</dbReference>
<dbReference type="InterPro" id="IPR048068">
    <property type="entry name" value="LarA-like"/>
</dbReference>
<proteinExistence type="predicted"/>
<comment type="caution">
    <text evidence="3">The sequence shown here is derived from an EMBL/GenBank/DDBJ whole genome shotgun (WGS) entry which is preliminary data.</text>
</comment>
<protein>
    <submittedName>
        <fullName evidence="3">Nickel-dependent lactate racemase</fullName>
    </submittedName>
</protein>
<evidence type="ECO:0000313" key="4">
    <source>
        <dbReference type="Proteomes" id="UP001524944"/>
    </source>
</evidence>
<dbReference type="InterPro" id="IPR018657">
    <property type="entry name" value="LarA-like_N"/>
</dbReference>
<dbReference type="InterPro" id="IPR047926">
    <property type="entry name" value="Ni_dep_LarA"/>
</dbReference>